<keyword evidence="3" id="KW-0732">Signal</keyword>
<dbReference type="SMART" id="SM00034">
    <property type="entry name" value="CLECT"/>
    <property type="match status" value="3"/>
</dbReference>
<evidence type="ECO:0000256" key="2">
    <source>
        <dbReference type="SAM" id="Phobius"/>
    </source>
</evidence>
<dbReference type="PROSITE" id="PS50041">
    <property type="entry name" value="C_TYPE_LECTIN_2"/>
    <property type="match status" value="3"/>
</dbReference>
<keyword evidence="2" id="KW-1133">Transmembrane helix</keyword>
<dbReference type="InterPro" id="IPR016186">
    <property type="entry name" value="C-type_lectin-like/link_sf"/>
</dbReference>
<dbReference type="SUPFAM" id="SSF56436">
    <property type="entry name" value="C-type lectin-like"/>
    <property type="match status" value="3"/>
</dbReference>
<organism evidence="4 5">
    <name type="scientific">Pristionchus pacificus</name>
    <name type="common">Parasitic nematode worm</name>
    <dbReference type="NCBI Taxonomy" id="54126"/>
    <lineage>
        <taxon>Eukaryota</taxon>
        <taxon>Metazoa</taxon>
        <taxon>Ecdysozoa</taxon>
        <taxon>Nematoda</taxon>
        <taxon>Chromadorea</taxon>
        <taxon>Rhabditida</taxon>
        <taxon>Rhabditina</taxon>
        <taxon>Diplogasteromorpha</taxon>
        <taxon>Diplogasteroidea</taxon>
        <taxon>Neodiplogasteridae</taxon>
        <taxon>Pristionchus</taxon>
    </lineage>
</organism>
<reference evidence="4" key="2">
    <citation type="submission" date="2022-06" db="UniProtKB">
        <authorList>
            <consortium name="EnsemblMetazoa"/>
        </authorList>
    </citation>
    <scope>IDENTIFICATION</scope>
    <source>
        <strain evidence="4">PS312</strain>
    </source>
</reference>
<dbReference type="Gene3D" id="3.40.50.410">
    <property type="entry name" value="von Willebrand factor, type A domain"/>
    <property type="match status" value="1"/>
</dbReference>
<accession>A0A8R1YYC7</accession>
<keyword evidence="2" id="KW-0812">Transmembrane</keyword>
<evidence type="ECO:0000256" key="3">
    <source>
        <dbReference type="SAM" id="SignalP"/>
    </source>
</evidence>
<protein>
    <submittedName>
        <fullName evidence="4">C-type lectin</fullName>
    </submittedName>
</protein>
<dbReference type="InterPro" id="IPR002035">
    <property type="entry name" value="VWF_A"/>
</dbReference>
<feature type="chain" id="PRO_5043702715" evidence="3">
    <location>
        <begin position="21"/>
        <end position="2287"/>
    </location>
</feature>
<dbReference type="CDD" id="cd00037">
    <property type="entry name" value="CLECT"/>
    <property type="match status" value="3"/>
</dbReference>
<feature type="transmembrane region" description="Helical" evidence="2">
    <location>
        <begin position="2087"/>
        <end position="2107"/>
    </location>
</feature>
<dbReference type="PANTHER" id="PTHR31024:SF3">
    <property type="entry name" value="C-TYPE LECTIN-RELATED"/>
    <property type="match status" value="1"/>
</dbReference>
<evidence type="ECO:0000313" key="4">
    <source>
        <dbReference type="EnsemblMetazoa" id="PPA41436.1"/>
    </source>
</evidence>
<dbReference type="PROSITE" id="PS50234">
    <property type="entry name" value="VWFA"/>
    <property type="match status" value="1"/>
</dbReference>
<sequence>MAIPLRSLFLILVGLHSAAAYTYSCNALKNLPLSQHFDPSLIQACVILQEGYSDYDVLENVFLFDGAVATSFATIARAPGGCLTLLLSFDPLYVIHPRKGVLEYTIKGINTFVVPQTGMKLLKQGCNGSGHINVSTGAGINLYENRYPYHSWTCDTMPDTLVFFDTVITIEIVGDAVYTVKTSSDLATPIPTSTGDSIFVYTSGKSNDQQNMMGYDHRAKFELDDNPDLYDVKVNMDLTFDNMNSMVGFHSFDYTYEYYHGTSKDEFRTDYFEILYQPVGLKPEQIATSGDVVVVELKISGDAPAKTTGGTRTTGRAPTATTAKRTVQTTQKPVPTTTVPRTTPTASTAATAQSTAKTAAPATTTSKPKPVGQDSYCNCAVDKFGFPDGWNFNEIWLDIVVILDTSEAMGENGLLEAGAMIESFISDGVNDFLVTDPTAQFYTRVGVISMSDKAEVLYDLNMTKADSIQGKASIKKGVKEINIVDAFDAALNMFTGGYKDEPNRVGTRPVIYYMTSSNPGSNLLPLNQFKASQGIIIVDNFLEEGQVELPRLKELASDGYYYANSDYLEGLQAFCKANCFCQGNKDTLGGFDPAVAASGGCYHPSPSGVPFNKAKSTCVNEGGIIATVHDDDKGRYLQQLMAKVSTKSSFYWIGYEKSSDGSFQWEDESNNPYTNWDVDEPSTADVAKCTYVDSTSLAWGAGNCQLGFPYVCQYTPCSVGNKLMRSLFLLLLGLYNIDAYTYSCNELKYHVLGLGPFDATLINACVIPQEGYSDYDVLEKVFLDDGKVKKSFADIARSPGSCVSRPYDESVQWRLSGSLSCAKEVALILTYSPVAVLVPHKEATGYVISGSRAFVVPQTGMRLLKQSCTGTGHVNVSTGAGVNYHENHVYYHSWDCATMAETLVTFDTVITIDTDGSAVYTVAASSDLDTAIPTCPGDSMFIFTSGLSNDQQNMMGYDHRAKFKLEQGPGLNDVTVSLNLNFDNMDSMVGFHSADYTYEYHHGKHTDEYQTNYFEVLYQPSTLKPDQIGMSKDYVVVEVTIAGGASTATTATPAKTTQRPISTTAVPQTTTRRASTAAAKTIAPFGFPDGWNFNDIWLDIVVILDTSEAMGENGLLEAGTLIESFTSDGVDEFLVTDPTAQFYTRVGVISIAFDAALNMFTGGYKDEPNRVGTRPVIYYMTSSNPGSNLLPLDQFKASQGIIIVDNFLEEGQVELPRLKDLASDGYYFANSDYMEGLQAFCKANCFCHGNKDTLGGSDPAIEASGGCYHPTPSGVPFNKAKSTCMNEGGIMATVHDDNKGRYLQQLMVKVSTKSSFYWIGYERSSDGVFQWEDQSTNPYTNWDVDEPSTADVAKCAYVDSTSPNLAWGAGNCQIGFPYVCQYTPCSIREQESTLRSDDLRQVLPMAILERSLLLLLLGLHSTAANTYSCNELDYHAFGTPFDASLINACVVPQEGFADLAVLENVFLDDGKTRTSFAKIALSPGGCVSRVYDENVKWQLTGILTCAQEIALTMSFGPQTIIHLRKEVVEYSISGTRTLVVPQTGMKLMKKSCIGIGNVNVSTGAGVNENENRYPYHSWTCAAMPETLVFFDTVITIETDGDVVYTVEASSDLNTPIPSSAGDSIFIFTSGLSNDQQNMRGYNHRAKFQMLDESQHYVTVDMNLIFDNMDSMVGFKAYDFLYEYYHGRSTDKYLTDYFEVLYQPVGLKADQIGTSKDNVVIELHVATDAFTAAATRSTAKTVVPITATSNPTPVGQDPYCNCAVDKFGFPDGWNFDDIWLDIVFILDTSEAMSESKLQEAGTLIESFISDGVDDYLVTDPTKQFYARVGVLYDLNMTKADSIRGKATIKKGLKEINIVDAFDAAMNMFTSGYNKQPSRIGTRPVIYYMTPIRALSLLCNFLEKGQVELPLLKELASDGYYFANTDSMEGLQAFCKANCFCDNYNKEPLGGSDPAIVASGGCYHAVPSGVHFNNAKETCMIEGGFIATVHDDEKGRYLQQLMAKESSKSSFYWIGYQKSSDGVFEWEDKSTNPYTNWDIDEPSKAVVAKCAYVDATSPNLAWGAGNCQLGFPYVCQYAPCSIYRGLNGGLYLVYVSIGVAFCLIAIHTLRGLLKEKSFSSVSLFKQQRYLAIYTLASTASHTIFALTQFLWAYSFIVSDWELLTFVRNTGPFIYDLTTFTDPIVLFALSKQFFDATFAETLTYACVVAQESIVSFPTLFSQLCDLTAKLNNGTITHVFITRELRSATPNTSHGGQTGQRRRHRADARVLCGEDVVVCAVADVRRPGFGH</sequence>
<dbReference type="PANTHER" id="PTHR31024">
    <property type="entry name" value="C-TYPE LECTIN"/>
    <property type="match status" value="1"/>
</dbReference>
<dbReference type="InterPro" id="IPR016187">
    <property type="entry name" value="CTDL_fold"/>
</dbReference>
<dbReference type="Proteomes" id="UP000005239">
    <property type="component" value="Unassembled WGS sequence"/>
</dbReference>
<dbReference type="Pfam" id="PF00059">
    <property type="entry name" value="Lectin_C"/>
    <property type="match status" value="3"/>
</dbReference>
<keyword evidence="2" id="KW-0472">Membrane</keyword>
<accession>A0A2A6CMX9</accession>
<feature type="signal peptide" evidence="3">
    <location>
        <begin position="1"/>
        <end position="20"/>
    </location>
</feature>
<feature type="region of interest" description="Disordered" evidence="1">
    <location>
        <begin position="305"/>
        <end position="371"/>
    </location>
</feature>
<proteinExistence type="predicted"/>
<dbReference type="SMART" id="SM00327">
    <property type="entry name" value="VWA"/>
    <property type="match status" value="2"/>
</dbReference>
<dbReference type="InterPro" id="IPR036465">
    <property type="entry name" value="vWFA_dom_sf"/>
</dbReference>
<evidence type="ECO:0000313" key="5">
    <source>
        <dbReference type="Proteomes" id="UP000005239"/>
    </source>
</evidence>
<gene>
    <name evidence="4" type="primary">WBGene00279805</name>
</gene>
<feature type="transmembrane region" description="Helical" evidence="2">
    <location>
        <begin position="2128"/>
        <end position="2149"/>
    </location>
</feature>
<dbReference type="CDD" id="cd00198">
    <property type="entry name" value="vWFA"/>
    <property type="match status" value="1"/>
</dbReference>
<dbReference type="EnsemblMetazoa" id="PPA41436.1">
    <property type="protein sequence ID" value="PPA41436.1"/>
    <property type="gene ID" value="WBGene00279805"/>
</dbReference>
<dbReference type="SUPFAM" id="SSF53300">
    <property type="entry name" value="vWA-like"/>
    <property type="match status" value="2"/>
</dbReference>
<keyword evidence="5" id="KW-1185">Reference proteome</keyword>
<dbReference type="Gene3D" id="3.10.100.10">
    <property type="entry name" value="Mannose-Binding Protein A, subunit A"/>
    <property type="match status" value="3"/>
</dbReference>
<dbReference type="Pfam" id="PF00092">
    <property type="entry name" value="VWA"/>
    <property type="match status" value="1"/>
</dbReference>
<evidence type="ECO:0000256" key="1">
    <source>
        <dbReference type="SAM" id="MobiDB-lite"/>
    </source>
</evidence>
<reference evidence="5" key="1">
    <citation type="journal article" date="2008" name="Nat. Genet.">
        <title>The Pristionchus pacificus genome provides a unique perspective on nematode lifestyle and parasitism.</title>
        <authorList>
            <person name="Dieterich C."/>
            <person name="Clifton S.W."/>
            <person name="Schuster L.N."/>
            <person name="Chinwalla A."/>
            <person name="Delehaunty K."/>
            <person name="Dinkelacker I."/>
            <person name="Fulton L."/>
            <person name="Fulton R."/>
            <person name="Godfrey J."/>
            <person name="Minx P."/>
            <person name="Mitreva M."/>
            <person name="Roeseler W."/>
            <person name="Tian H."/>
            <person name="Witte H."/>
            <person name="Yang S.P."/>
            <person name="Wilson R.K."/>
            <person name="Sommer R.J."/>
        </authorList>
    </citation>
    <scope>NUCLEOTIDE SEQUENCE [LARGE SCALE GENOMIC DNA]</scope>
    <source>
        <strain evidence="5">PS312</strain>
    </source>
</reference>
<name>A0A2A6CMX9_PRIPA</name>
<dbReference type="InterPro" id="IPR001304">
    <property type="entry name" value="C-type_lectin-like"/>
</dbReference>